<evidence type="ECO:0000313" key="2">
    <source>
        <dbReference type="Proteomes" id="UP000726170"/>
    </source>
</evidence>
<protein>
    <recommendedName>
        <fullName evidence="3">Nitrogen regulatory protein P-II</fullName>
    </recommendedName>
</protein>
<organism evidence="1 2">
    <name type="scientific">Clostridium mobile</name>
    <dbReference type="NCBI Taxonomy" id="2841512"/>
    <lineage>
        <taxon>Bacteria</taxon>
        <taxon>Bacillati</taxon>
        <taxon>Bacillota</taxon>
        <taxon>Clostridia</taxon>
        <taxon>Eubacteriales</taxon>
        <taxon>Clostridiaceae</taxon>
        <taxon>Clostridium</taxon>
    </lineage>
</organism>
<reference evidence="1 2" key="1">
    <citation type="submission" date="2021-06" db="EMBL/GenBank/DDBJ databases">
        <authorList>
            <person name="Sun Q."/>
            <person name="Li D."/>
        </authorList>
    </citation>
    <scope>NUCLEOTIDE SEQUENCE [LARGE SCALE GENOMIC DNA]</scope>
    <source>
        <strain evidence="1 2">MSJ-11</strain>
    </source>
</reference>
<dbReference type="Proteomes" id="UP000726170">
    <property type="component" value="Unassembled WGS sequence"/>
</dbReference>
<comment type="caution">
    <text evidence="1">The sequence shown here is derived from an EMBL/GenBank/DDBJ whole genome shotgun (WGS) entry which is preliminary data.</text>
</comment>
<evidence type="ECO:0008006" key="3">
    <source>
        <dbReference type="Google" id="ProtNLM"/>
    </source>
</evidence>
<dbReference type="EMBL" id="JAHLQF010000003">
    <property type="protein sequence ID" value="MBU5485680.1"/>
    <property type="molecule type" value="Genomic_DNA"/>
</dbReference>
<gene>
    <name evidence="1" type="ORF">KQI86_15275</name>
</gene>
<keyword evidence="2" id="KW-1185">Reference proteome</keyword>
<proteinExistence type="predicted"/>
<accession>A0ABS6EMN8</accession>
<evidence type="ECO:0000313" key="1">
    <source>
        <dbReference type="EMBL" id="MBU5485680.1"/>
    </source>
</evidence>
<sequence>MYALFLVLNEVDYLDDILSTFLDIGVKGATILDSQGMGSAIVHRENRDIPLFRSLKSFLDSSRPYNKTIFTVIQSEELVIKAMQAVNDVVGDISKPGVGLMFTVPIGHIQGMNENCCDE</sequence>
<name>A0ABS6EMN8_9CLOT</name>